<keyword evidence="3" id="KW-1185">Reference proteome</keyword>
<comment type="caution">
    <text evidence="2">The sequence shown here is derived from an EMBL/GenBank/DDBJ whole genome shotgun (WGS) entry which is preliminary data.</text>
</comment>
<dbReference type="PANTHER" id="PTHR33307">
    <property type="entry name" value="ALPHA-RHAMNOSIDASE (EUROFUNG)"/>
    <property type="match status" value="1"/>
</dbReference>
<protein>
    <submittedName>
        <fullName evidence="2">Alpha-L-rhamnosidase</fullName>
    </submittedName>
</protein>
<name>A0ABS7CHU8_9BACL</name>
<dbReference type="Gene3D" id="2.60.120.260">
    <property type="entry name" value="Galactose-binding domain-like"/>
    <property type="match status" value="1"/>
</dbReference>
<evidence type="ECO:0000313" key="2">
    <source>
        <dbReference type="EMBL" id="MBW7460508.1"/>
    </source>
</evidence>
<dbReference type="SUPFAM" id="SSF49785">
    <property type="entry name" value="Galactose-binding domain-like"/>
    <property type="match status" value="1"/>
</dbReference>
<reference evidence="2 3" key="1">
    <citation type="submission" date="2021-07" db="EMBL/GenBank/DDBJ databases">
        <title>Paenibacillus radiodurans sp. nov., isolated from the southeastern edge of Tengger Desert.</title>
        <authorList>
            <person name="Zhang G."/>
        </authorList>
    </citation>
    <scope>NUCLEOTIDE SEQUENCE [LARGE SCALE GENOMIC DNA]</scope>
    <source>
        <strain evidence="2 3">CCM 7311</strain>
    </source>
</reference>
<sequence length="162" mass="18603">MNKHWQAHWIRHPEFQGIAPIGLLHKEADPQPGSVHPPELKHHHTLFRKEIDLAAEQLEKLRLDISADDYYKLYINGIFVAQGPAQGYPFHYHYNRLDVTPYMAVGRNVIAVHVYYQGLVNRAYNSGDLRQGLIAELTTAGEPEPLAETDESWRCARTMEYG</sequence>
<evidence type="ECO:0000259" key="1">
    <source>
        <dbReference type="Pfam" id="PF08531"/>
    </source>
</evidence>
<dbReference type="EMBL" id="JAHZIK010002272">
    <property type="protein sequence ID" value="MBW7460508.1"/>
    <property type="molecule type" value="Genomic_DNA"/>
</dbReference>
<feature type="domain" description="Bacterial alpha-L-rhamnosidase N-terminal" evidence="1">
    <location>
        <begin position="58"/>
        <end position="157"/>
    </location>
</feature>
<dbReference type="InterPro" id="IPR013737">
    <property type="entry name" value="Bac_rhamnosid_N"/>
</dbReference>
<accession>A0ABS7CHU8</accession>
<organism evidence="2 3">
    <name type="scientific">Paenibacillus sepulcri</name>
    <dbReference type="NCBI Taxonomy" id="359917"/>
    <lineage>
        <taxon>Bacteria</taxon>
        <taxon>Bacillati</taxon>
        <taxon>Bacillota</taxon>
        <taxon>Bacilli</taxon>
        <taxon>Bacillales</taxon>
        <taxon>Paenibacillaceae</taxon>
        <taxon>Paenibacillus</taxon>
    </lineage>
</organism>
<dbReference type="PANTHER" id="PTHR33307:SF6">
    <property type="entry name" value="ALPHA-RHAMNOSIDASE (EUROFUNG)-RELATED"/>
    <property type="match status" value="1"/>
</dbReference>
<proteinExistence type="predicted"/>
<feature type="non-terminal residue" evidence="2">
    <location>
        <position position="162"/>
    </location>
</feature>
<evidence type="ECO:0000313" key="3">
    <source>
        <dbReference type="Proteomes" id="UP001519887"/>
    </source>
</evidence>
<dbReference type="Pfam" id="PF08531">
    <property type="entry name" value="Bac_rhamnosid_N"/>
    <property type="match status" value="1"/>
</dbReference>
<gene>
    <name evidence="2" type="ORF">K0U00_41240</name>
</gene>
<dbReference type="Proteomes" id="UP001519887">
    <property type="component" value="Unassembled WGS sequence"/>
</dbReference>
<dbReference type="InterPro" id="IPR008979">
    <property type="entry name" value="Galactose-bd-like_sf"/>
</dbReference>
<dbReference type="InterPro" id="IPR016007">
    <property type="entry name" value="Alpha_rhamnosid"/>
</dbReference>